<dbReference type="RefSeq" id="WP_398709078.1">
    <property type="nucleotide sequence ID" value="NZ_JBIRUI010000005.1"/>
</dbReference>
<dbReference type="EMBL" id="JBIRUI010000005">
    <property type="protein sequence ID" value="MFI1714574.1"/>
    <property type="molecule type" value="Genomic_DNA"/>
</dbReference>
<gene>
    <name evidence="6" type="ORF">ACH407_13505</name>
</gene>
<evidence type="ECO:0000256" key="2">
    <source>
        <dbReference type="ARBA" id="ARBA00005995"/>
    </source>
</evidence>
<keyword evidence="7" id="KW-1185">Reference proteome</keyword>
<dbReference type="PANTHER" id="PTHR43563:SF1">
    <property type="entry name" value="AMINE OXIDASE [FLAVIN-CONTAINING] B"/>
    <property type="match status" value="1"/>
</dbReference>
<comment type="cofactor">
    <cofactor evidence="1">
        <name>FAD</name>
        <dbReference type="ChEBI" id="CHEBI:57692"/>
    </cofactor>
</comment>
<dbReference type="Proteomes" id="UP001611339">
    <property type="component" value="Unassembled WGS sequence"/>
</dbReference>
<evidence type="ECO:0000256" key="3">
    <source>
        <dbReference type="ARBA" id="ARBA00023002"/>
    </source>
</evidence>
<feature type="region of interest" description="Disordered" evidence="4">
    <location>
        <begin position="457"/>
        <end position="487"/>
    </location>
</feature>
<dbReference type="InterPro" id="IPR002937">
    <property type="entry name" value="Amino_oxidase"/>
</dbReference>
<dbReference type="PANTHER" id="PTHR43563">
    <property type="entry name" value="AMINE OXIDASE"/>
    <property type="match status" value="1"/>
</dbReference>
<reference evidence="6 7" key="1">
    <citation type="submission" date="2024-10" db="EMBL/GenBank/DDBJ databases">
        <title>The Natural Products Discovery Center: Release of the First 8490 Sequenced Strains for Exploring Actinobacteria Biosynthetic Diversity.</title>
        <authorList>
            <person name="Kalkreuter E."/>
            <person name="Kautsar S.A."/>
            <person name="Yang D."/>
            <person name="Bader C.D."/>
            <person name="Teijaro C.N."/>
            <person name="Fluegel L."/>
            <person name="Davis C.M."/>
            <person name="Simpson J.R."/>
            <person name="Lauterbach L."/>
            <person name="Steele A.D."/>
            <person name="Gui C."/>
            <person name="Meng S."/>
            <person name="Li G."/>
            <person name="Viehrig K."/>
            <person name="Ye F."/>
            <person name="Su P."/>
            <person name="Kiefer A.F."/>
            <person name="Nichols A."/>
            <person name="Cepeda A.J."/>
            <person name="Yan W."/>
            <person name="Fan B."/>
            <person name="Jiang Y."/>
            <person name="Adhikari A."/>
            <person name="Zheng C.-J."/>
            <person name="Schuster L."/>
            <person name="Cowan T.M."/>
            <person name="Smanski M.J."/>
            <person name="Chevrette M.G."/>
            <person name="De Carvalho L.P.S."/>
            <person name="Shen B."/>
        </authorList>
    </citation>
    <scope>NUCLEOTIDE SEQUENCE [LARGE SCALE GENOMIC DNA]</scope>
    <source>
        <strain evidence="6 7">NPDC020602</strain>
    </source>
</reference>
<proteinExistence type="inferred from homology"/>
<evidence type="ECO:0000313" key="7">
    <source>
        <dbReference type="Proteomes" id="UP001611339"/>
    </source>
</evidence>
<evidence type="ECO:0000259" key="5">
    <source>
        <dbReference type="Pfam" id="PF01593"/>
    </source>
</evidence>
<accession>A0ABW7U7Z4</accession>
<dbReference type="SUPFAM" id="SSF51905">
    <property type="entry name" value="FAD/NAD(P)-binding domain"/>
    <property type="match status" value="1"/>
</dbReference>
<dbReference type="SUPFAM" id="SSF54373">
    <property type="entry name" value="FAD-linked reductases, C-terminal domain"/>
    <property type="match status" value="1"/>
</dbReference>
<comment type="caution">
    <text evidence="6">The sequence shown here is derived from an EMBL/GenBank/DDBJ whole genome shotgun (WGS) entry which is preliminary data.</text>
</comment>
<dbReference type="InterPro" id="IPR001613">
    <property type="entry name" value="Flavin_amine_oxidase"/>
</dbReference>
<organism evidence="6 7">
    <name type="scientific">Streptomyces litmocidini</name>
    <dbReference type="NCBI Taxonomy" id="67318"/>
    <lineage>
        <taxon>Bacteria</taxon>
        <taxon>Bacillati</taxon>
        <taxon>Actinomycetota</taxon>
        <taxon>Actinomycetes</taxon>
        <taxon>Kitasatosporales</taxon>
        <taxon>Streptomycetaceae</taxon>
        <taxon>Streptomyces</taxon>
    </lineage>
</organism>
<evidence type="ECO:0000256" key="1">
    <source>
        <dbReference type="ARBA" id="ARBA00001974"/>
    </source>
</evidence>
<keyword evidence="3" id="KW-0560">Oxidoreductase</keyword>
<dbReference type="InterPro" id="IPR036188">
    <property type="entry name" value="FAD/NAD-bd_sf"/>
</dbReference>
<dbReference type="Gene3D" id="3.50.50.60">
    <property type="entry name" value="FAD/NAD(P)-binding domain"/>
    <property type="match status" value="1"/>
</dbReference>
<sequence length="487" mass="51853">MERQSGTRLIESDVVVVGGGYAGLAAALRLHDNAVDFTLVEASDRVGGRVLTEIRPGGGPVDHGGQWVGPTQTRLLELAARFGCRTFPTWEKGSHIEVWHDGTRVPYTGTAPADGPGTAEYVRVTELLDEFARTVDTVRPWRTARFEEWDARTAQSFFRSETDDADALRRLALAVQGLWCAEPDEISLFHVLFYIAAAGGFEQLMETRGCAQDSRFATGAAGPARAVAALLGDRVRLGERALAIAYDADGVRVRTPTSLLRARRAIVALPPHAVRAVDFAPPLPAARDGWLSHSPMGRVAKVHAVYDTPFWREEGLSGVATLYGDGPIGVVFDNSPEDGSYGVLVGFVYGGRLDGFAALDEADRRAAVLDGLVSVAGPRAGRPRDYTEKIWTRDPFARGGYEAYATPGGWSGHGECGWREPTGPLHWAGTETASEWNGYIDGAVSSGYRAADEVLAGLDGADGSGGADEVDGRGRAGEANGSGGAAR</sequence>
<comment type="similarity">
    <text evidence="2">Belongs to the flavin monoamine oxidase family.</text>
</comment>
<dbReference type="InterPro" id="IPR050703">
    <property type="entry name" value="Flavin_MAO"/>
</dbReference>
<protein>
    <submittedName>
        <fullName evidence="6">Flavin monoamine oxidase family protein</fullName>
    </submittedName>
</protein>
<dbReference type="PRINTS" id="PR00757">
    <property type="entry name" value="AMINEOXDASEF"/>
</dbReference>
<evidence type="ECO:0000313" key="6">
    <source>
        <dbReference type="EMBL" id="MFI1714574.1"/>
    </source>
</evidence>
<name>A0ABW7U7Z4_9ACTN</name>
<feature type="domain" description="Amine oxidase" evidence="5">
    <location>
        <begin position="22"/>
        <end position="455"/>
    </location>
</feature>
<evidence type="ECO:0000256" key="4">
    <source>
        <dbReference type="SAM" id="MobiDB-lite"/>
    </source>
</evidence>
<dbReference type="Pfam" id="PF01593">
    <property type="entry name" value="Amino_oxidase"/>
    <property type="match status" value="1"/>
</dbReference>